<proteinExistence type="inferred from homology"/>
<evidence type="ECO:0008006" key="6">
    <source>
        <dbReference type="Google" id="ProtNLM"/>
    </source>
</evidence>
<dbReference type="EMBL" id="CM035406">
    <property type="protein sequence ID" value="KAH7446485.1"/>
    <property type="molecule type" value="Genomic_DNA"/>
</dbReference>
<dbReference type="FunFam" id="1.25.40.10:FF:000158">
    <property type="entry name" value="pentatricopeptide repeat-containing protein At2g33680"/>
    <property type="match status" value="1"/>
</dbReference>
<accession>A0A8T2VK38</accession>
<dbReference type="GO" id="GO:0003723">
    <property type="term" value="F:RNA binding"/>
    <property type="evidence" value="ECO:0007669"/>
    <property type="project" value="InterPro"/>
</dbReference>
<dbReference type="PROSITE" id="PS51375">
    <property type="entry name" value="PPR"/>
    <property type="match status" value="7"/>
</dbReference>
<dbReference type="OMA" id="ALWIDNG"/>
<dbReference type="Gene3D" id="1.25.40.10">
    <property type="entry name" value="Tetratricopeptide repeat domain"/>
    <property type="match status" value="6"/>
</dbReference>
<feature type="repeat" description="PPR" evidence="3">
    <location>
        <begin position="413"/>
        <end position="447"/>
    </location>
</feature>
<dbReference type="InterPro" id="IPR011990">
    <property type="entry name" value="TPR-like_helical_dom_sf"/>
</dbReference>
<keyword evidence="1" id="KW-0677">Repeat</keyword>
<comment type="similarity">
    <text evidence="2">Belongs to the PPR family. PCMP-E subfamily.</text>
</comment>
<dbReference type="Proteomes" id="UP000825935">
    <property type="component" value="Chromosome 1"/>
</dbReference>
<dbReference type="GO" id="GO:0009451">
    <property type="term" value="P:RNA modification"/>
    <property type="evidence" value="ECO:0007669"/>
    <property type="project" value="InterPro"/>
</dbReference>
<feature type="repeat" description="PPR" evidence="3">
    <location>
        <begin position="312"/>
        <end position="346"/>
    </location>
</feature>
<dbReference type="FunFam" id="1.25.40.10:FF:000205">
    <property type="entry name" value="Pentatricopeptide repeat-containing protein, mitochondrial"/>
    <property type="match status" value="1"/>
</dbReference>
<dbReference type="GO" id="GO:0005739">
    <property type="term" value="C:mitochondrion"/>
    <property type="evidence" value="ECO:0007669"/>
    <property type="project" value="UniProtKB-ARBA"/>
</dbReference>
<dbReference type="FunFam" id="1.25.40.10:FF:000344">
    <property type="entry name" value="Pentatricopeptide repeat-containing protein"/>
    <property type="match status" value="1"/>
</dbReference>
<dbReference type="EMBL" id="CM035406">
    <property type="protein sequence ID" value="KAH7446484.1"/>
    <property type="molecule type" value="Genomic_DNA"/>
</dbReference>
<dbReference type="InterPro" id="IPR002885">
    <property type="entry name" value="PPR_rpt"/>
</dbReference>
<dbReference type="PANTHER" id="PTHR47926">
    <property type="entry name" value="PENTATRICOPEPTIDE REPEAT-CONTAINING PROTEIN"/>
    <property type="match status" value="1"/>
</dbReference>
<dbReference type="PANTHER" id="PTHR47926:SF382">
    <property type="entry name" value="PENTACOTRIPEPTIDE-REPEAT REGION OF PRORP DOMAIN-CONTAINING PROTEIN"/>
    <property type="match status" value="1"/>
</dbReference>
<dbReference type="Pfam" id="PF13041">
    <property type="entry name" value="PPR_2"/>
    <property type="match status" value="6"/>
</dbReference>
<dbReference type="EMBL" id="CM035406">
    <property type="protein sequence ID" value="KAH7446486.1"/>
    <property type="molecule type" value="Genomic_DNA"/>
</dbReference>
<dbReference type="AlphaFoldDB" id="A0A8T2VK38"/>
<feature type="repeat" description="PPR" evidence="3">
    <location>
        <begin position="483"/>
        <end position="513"/>
    </location>
</feature>
<organism evidence="4 5">
    <name type="scientific">Ceratopteris richardii</name>
    <name type="common">Triangle waterfern</name>
    <dbReference type="NCBI Taxonomy" id="49495"/>
    <lineage>
        <taxon>Eukaryota</taxon>
        <taxon>Viridiplantae</taxon>
        <taxon>Streptophyta</taxon>
        <taxon>Embryophyta</taxon>
        <taxon>Tracheophyta</taxon>
        <taxon>Polypodiopsida</taxon>
        <taxon>Polypodiidae</taxon>
        <taxon>Polypodiales</taxon>
        <taxon>Pteridineae</taxon>
        <taxon>Pteridaceae</taxon>
        <taxon>Parkerioideae</taxon>
        <taxon>Ceratopteris</taxon>
    </lineage>
</organism>
<gene>
    <name evidence="4" type="ORF">KP509_01G058800</name>
</gene>
<protein>
    <recommendedName>
        <fullName evidence="6">Pentatricopeptide repeat-containing protein</fullName>
    </recommendedName>
</protein>
<dbReference type="SUPFAM" id="SSF48452">
    <property type="entry name" value="TPR-like"/>
    <property type="match status" value="1"/>
</dbReference>
<evidence type="ECO:0000256" key="3">
    <source>
        <dbReference type="PROSITE-ProRule" id="PRU00708"/>
    </source>
</evidence>
<evidence type="ECO:0000313" key="5">
    <source>
        <dbReference type="Proteomes" id="UP000825935"/>
    </source>
</evidence>
<evidence type="ECO:0000313" key="4">
    <source>
        <dbReference type="EMBL" id="KAH7446484.1"/>
    </source>
</evidence>
<dbReference type="GO" id="GO:0048731">
    <property type="term" value="P:system development"/>
    <property type="evidence" value="ECO:0007669"/>
    <property type="project" value="UniProtKB-ARBA"/>
</dbReference>
<dbReference type="Pfam" id="PF01535">
    <property type="entry name" value="PPR"/>
    <property type="match status" value="5"/>
</dbReference>
<dbReference type="OrthoDB" id="730395at2759"/>
<evidence type="ECO:0000256" key="2">
    <source>
        <dbReference type="ARBA" id="ARBA00061659"/>
    </source>
</evidence>
<evidence type="ECO:0000256" key="1">
    <source>
        <dbReference type="ARBA" id="ARBA00022737"/>
    </source>
</evidence>
<feature type="repeat" description="PPR" evidence="3">
    <location>
        <begin position="615"/>
        <end position="649"/>
    </location>
</feature>
<dbReference type="InterPro" id="IPR046960">
    <property type="entry name" value="PPR_At4g14850-like_plant"/>
</dbReference>
<reference evidence="4" key="1">
    <citation type="submission" date="2021-08" db="EMBL/GenBank/DDBJ databases">
        <title>WGS assembly of Ceratopteris richardii.</title>
        <authorList>
            <person name="Marchant D.B."/>
            <person name="Chen G."/>
            <person name="Jenkins J."/>
            <person name="Shu S."/>
            <person name="Leebens-Mack J."/>
            <person name="Grimwood J."/>
            <person name="Schmutz J."/>
            <person name="Soltis P."/>
            <person name="Soltis D."/>
            <person name="Chen Z.-H."/>
        </authorList>
    </citation>
    <scope>NUCLEOTIDE SEQUENCE</scope>
    <source>
        <strain evidence="4">Whitten #5841</strain>
        <tissue evidence="4">Leaf</tissue>
    </source>
</reference>
<dbReference type="NCBIfam" id="TIGR00756">
    <property type="entry name" value="PPR"/>
    <property type="match status" value="6"/>
</dbReference>
<feature type="repeat" description="PPR" evidence="3">
    <location>
        <begin position="211"/>
        <end position="245"/>
    </location>
</feature>
<dbReference type="FunFam" id="1.25.40.10:FF:000031">
    <property type="entry name" value="Pentatricopeptide repeat-containing protein mitochondrial"/>
    <property type="match status" value="2"/>
</dbReference>
<keyword evidence="5" id="KW-1185">Reference proteome</keyword>
<sequence>MVSSKSSRATGVPKIAQGLETYDLEALSVEDAVVYLQQLGEKASVENILNVLQKCRTDKNLVCTRRIHLYIHNQGLEAHAAIGNYLVPALADCGALPEAQRVFDKLNYRNEHSWTFLIQGCVEHGEFGRAFCLYNNMYEQGVSPNRYTLQLVLKACTNLQDVKTGCKIHAEVIKSMFEGNQFVASTLVDMYVKCGLLAEAQDVFDELIVQDIVSWTALISGYAEHGPYERALDCFEQMQAKGIFPDAMTFVCCLKACTSSGAIHKGKQMHQEIVKVGLEAELFVASAMIDMYAKCVSLFEAENVFDMLIYHDVVVWNVIIAGYSEHGEGGKALDSLRKMRYEGVHPNTLTFISLLQGYDGLSSIDEVQEIHIEITKEGLEGDPLVGSALVCIYAKSGVLSAAQKVFDRLYSRNVVSWTALISGYADHGFGREALKWLKQMQADGVAPNDVTFVCSLKACGQMGALKRGKELHVEIAIEGFETDVFVGNTLVDMYARCGFLAEARDVFDELQVRDVVTWNALISRYIEHGFDEEALDCLQEMKQMGLMPDLLTYVGCLKACGCLGVIDRGLALHMDISIESFEEDSFVRSTLIDMYSRCGLLLEAQDVFDDLEYGDAVTWNVLLAGYASKGQSLHVFSLIEKMQEQGVEPNGITYLSALTACSHAGLVVKGVIDFSSLLKEHSEMLTIQHYNCMVDLLGRAGRLSDAVTLLKEIPCQPNLVTWSTLLGACRKWGDIELAKQAFESAHSSDDKYVALFISMSRIYASAHMWDDAKLIEEMRLNTTAGMELVEG</sequence>
<feature type="repeat" description="PPR" evidence="3">
    <location>
        <begin position="110"/>
        <end position="144"/>
    </location>
</feature>
<name>A0A8T2VK38_CERRI</name>
<comment type="caution">
    <text evidence="4">The sequence shown here is derived from an EMBL/GenBank/DDBJ whole genome shotgun (WGS) entry which is preliminary data.</text>
</comment>
<feature type="repeat" description="PPR" evidence="3">
    <location>
        <begin position="514"/>
        <end position="548"/>
    </location>
</feature>